<dbReference type="InterPro" id="IPR011576">
    <property type="entry name" value="Pyridox_Oxase_N"/>
</dbReference>
<protein>
    <submittedName>
        <fullName evidence="3">Nitroimidazol reductase NimA-like FMN-containing flavoprotein (Pyridoxamine 5'-phosphate oxidase superfamily)</fullName>
    </submittedName>
</protein>
<keyword evidence="4" id="KW-1185">Reference proteome</keyword>
<dbReference type="GO" id="GO:0016627">
    <property type="term" value="F:oxidoreductase activity, acting on the CH-CH group of donors"/>
    <property type="evidence" value="ECO:0007669"/>
    <property type="project" value="TreeGrafter"/>
</dbReference>
<dbReference type="GO" id="GO:0005829">
    <property type="term" value="C:cytosol"/>
    <property type="evidence" value="ECO:0007669"/>
    <property type="project" value="TreeGrafter"/>
</dbReference>
<proteinExistence type="predicted"/>
<sequence length="180" mass="19096">MTDATSRPLNVTPIHGGAVAAILKLLDSQRLMTLACNRADGRPQASTLGYLNDGLNLYFVTARDSEKLRNMIADPRVGVAIRGEAGEGEAVGVSIDGRAEEVTDGDEVQRLNDLIIKRSPDVSPYAPGGDSVAVVKVIPEQVEAVAVVDGRSRAQTFSIGDPDRVVHGLSYEPSAVARLF</sequence>
<dbReference type="PANTHER" id="PTHR35176">
    <property type="entry name" value="HEME OXYGENASE HI_0854-RELATED"/>
    <property type="match status" value="1"/>
</dbReference>
<evidence type="ECO:0000256" key="1">
    <source>
        <dbReference type="ARBA" id="ARBA00023002"/>
    </source>
</evidence>
<dbReference type="PANTHER" id="PTHR35176:SF6">
    <property type="entry name" value="HEME OXYGENASE HI_0854-RELATED"/>
    <property type="match status" value="1"/>
</dbReference>
<evidence type="ECO:0000313" key="4">
    <source>
        <dbReference type="Proteomes" id="UP000539957"/>
    </source>
</evidence>
<dbReference type="RefSeq" id="WP_184273969.1">
    <property type="nucleotide sequence ID" value="NZ_JACHKY010000010.1"/>
</dbReference>
<keyword evidence="1" id="KW-0560">Oxidoreductase</keyword>
<accession>A0A7W7N4V3</accession>
<dbReference type="SUPFAM" id="SSF50475">
    <property type="entry name" value="FMN-binding split barrel"/>
    <property type="match status" value="1"/>
</dbReference>
<evidence type="ECO:0000259" key="2">
    <source>
        <dbReference type="Pfam" id="PF01243"/>
    </source>
</evidence>
<feature type="domain" description="Pyridoxamine 5'-phosphate oxidase N-terminal" evidence="2">
    <location>
        <begin position="21"/>
        <end position="145"/>
    </location>
</feature>
<evidence type="ECO:0000313" key="3">
    <source>
        <dbReference type="EMBL" id="MBB4799893.1"/>
    </source>
</evidence>
<dbReference type="Proteomes" id="UP000539957">
    <property type="component" value="Unassembled WGS sequence"/>
</dbReference>
<reference evidence="3 4" key="1">
    <citation type="submission" date="2020-08" db="EMBL/GenBank/DDBJ databases">
        <title>Functional genomics of gut bacteria from endangered species of beetles.</title>
        <authorList>
            <person name="Carlos-Shanley C."/>
        </authorList>
    </citation>
    <scope>NUCLEOTIDE SEQUENCE [LARGE SCALE GENOMIC DNA]</scope>
    <source>
        <strain evidence="3 4">S00123</strain>
    </source>
</reference>
<comment type="caution">
    <text evidence="3">The sequence shown here is derived from an EMBL/GenBank/DDBJ whole genome shotgun (WGS) entry which is preliminary data.</text>
</comment>
<gene>
    <name evidence="3" type="ORF">HNP32_003661</name>
</gene>
<name>A0A7W7N4V3_9CAUL</name>
<dbReference type="InterPro" id="IPR052019">
    <property type="entry name" value="F420H2_bilvrd_red/Heme_oxyg"/>
</dbReference>
<dbReference type="Gene3D" id="2.30.110.10">
    <property type="entry name" value="Electron Transport, Fmn-binding Protein, Chain A"/>
    <property type="match status" value="1"/>
</dbReference>
<organism evidence="3 4">
    <name type="scientific">Brevundimonas bullata</name>
    <dbReference type="NCBI Taxonomy" id="13160"/>
    <lineage>
        <taxon>Bacteria</taxon>
        <taxon>Pseudomonadati</taxon>
        <taxon>Pseudomonadota</taxon>
        <taxon>Alphaproteobacteria</taxon>
        <taxon>Caulobacterales</taxon>
        <taxon>Caulobacteraceae</taxon>
        <taxon>Brevundimonas</taxon>
    </lineage>
</organism>
<dbReference type="Pfam" id="PF01243">
    <property type="entry name" value="PNPOx_N"/>
    <property type="match status" value="1"/>
</dbReference>
<dbReference type="GO" id="GO:0070967">
    <property type="term" value="F:coenzyme F420 binding"/>
    <property type="evidence" value="ECO:0007669"/>
    <property type="project" value="TreeGrafter"/>
</dbReference>
<dbReference type="AlphaFoldDB" id="A0A7W7N4V3"/>
<dbReference type="InterPro" id="IPR012349">
    <property type="entry name" value="Split_barrel_FMN-bd"/>
</dbReference>
<dbReference type="EMBL" id="JACHKY010000010">
    <property type="protein sequence ID" value="MBB4799893.1"/>
    <property type="molecule type" value="Genomic_DNA"/>
</dbReference>